<dbReference type="RefSeq" id="WP_177170846.1">
    <property type="nucleotide sequence ID" value="NZ_FOJA01000001.1"/>
</dbReference>
<feature type="domain" description="DUF7838" evidence="1">
    <location>
        <begin position="1"/>
        <end position="54"/>
    </location>
</feature>
<dbReference type="OrthoDB" id="280204at2157"/>
<evidence type="ECO:0000313" key="3">
    <source>
        <dbReference type="Proteomes" id="UP000198518"/>
    </source>
</evidence>
<protein>
    <recommendedName>
        <fullName evidence="1">DUF7838 domain-containing protein</fullName>
    </recommendedName>
</protein>
<accession>A0A1I0QLD0</accession>
<organism evidence="2 3">
    <name type="scientific">Halobacterium jilantaiense</name>
    <dbReference type="NCBI Taxonomy" id="355548"/>
    <lineage>
        <taxon>Archaea</taxon>
        <taxon>Methanobacteriati</taxon>
        <taxon>Methanobacteriota</taxon>
        <taxon>Stenosarchaea group</taxon>
        <taxon>Halobacteria</taxon>
        <taxon>Halobacteriales</taxon>
        <taxon>Halobacteriaceae</taxon>
        <taxon>Halobacterium</taxon>
    </lineage>
</organism>
<keyword evidence="3" id="KW-1185">Reference proteome</keyword>
<name>A0A1I0QLD0_9EURY</name>
<sequence length="55" mass="6037">MASELDHDCPNCGEERTFYRTAATNLHLGLKTKWACPECSFGFIRINGDISSASA</sequence>
<proteinExistence type="predicted"/>
<gene>
    <name evidence="2" type="ORF">SAMN04487945_2721</name>
</gene>
<dbReference type="Proteomes" id="UP000198518">
    <property type="component" value="Unassembled WGS sequence"/>
</dbReference>
<dbReference type="Pfam" id="PF25208">
    <property type="entry name" value="DUF7838"/>
    <property type="match status" value="1"/>
</dbReference>
<dbReference type="InterPro" id="IPR057160">
    <property type="entry name" value="DUF7838"/>
</dbReference>
<dbReference type="AlphaFoldDB" id="A0A1I0QLD0"/>
<evidence type="ECO:0000259" key="1">
    <source>
        <dbReference type="Pfam" id="PF25208"/>
    </source>
</evidence>
<dbReference type="EMBL" id="FOJA01000001">
    <property type="protein sequence ID" value="SEW28105.1"/>
    <property type="molecule type" value="Genomic_DNA"/>
</dbReference>
<evidence type="ECO:0000313" key="2">
    <source>
        <dbReference type="EMBL" id="SEW28105.1"/>
    </source>
</evidence>
<reference evidence="2 3" key="1">
    <citation type="submission" date="2016-10" db="EMBL/GenBank/DDBJ databases">
        <authorList>
            <person name="de Groot N.N."/>
        </authorList>
    </citation>
    <scope>NUCLEOTIDE SEQUENCE [LARGE SCALE GENOMIC DNA]</scope>
    <source>
        <strain evidence="2 3">CGMCC 1.5337</strain>
    </source>
</reference>